<dbReference type="CDD" id="cd07305">
    <property type="entry name" value="Porin3_Tom40"/>
    <property type="match status" value="1"/>
</dbReference>
<accession>A0A8J1TUM4</accession>
<keyword evidence="4" id="KW-1134">Transmembrane beta strand</keyword>
<evidence type="ECO:0000313" key="12">
    <source>
        <dbReference type="Proteomes" id="UP000749559"/>
    </source>
</evidence>
<evidence type="ECO:0000256" key="8">
    <source>
        <dbReference type="ARBA" id="ARBA00023128"/>
    </source>
</evidence>
<keyword evidence="9" id="KW-0472">Membrane</keyword>
<evidence type="ECO:0000256" key="10">
    <source>
        <dbReference type="SAM" id="MobiDB-lite"/>
    </source>
</evidence>
<dbReference type="Gene3D" id="2.40.160.10">
    <property type="entry name" value="Porin"/>
    <property type="match status" value="1"/>
</dbReference>
<name>A0A8J1TUM4_OWEFU</name>
<dbReference type="OrthoDB" id="19656at2759"/>
<keyword evidence="8" id="KW-0496">Mitochondrion</keyword>
<dbReference type="Proteomes" id="UP000749559">
    <property type="component" value="Unassembled WGS sequence"/>
</dbReference>
<evidence type="ECO:0000256" key="5">
    <source>
        <dbReference type="ARBA" id="ARBA00022692"/>
    </source>
</evidence>
<comment type="similarity">
    <text evidence="2">Belongs to the Tom40 family.</text>
</comment>
<evidence type="ECO:0000256" key="4">
    <source>
        <dbReference type="ARBA" id="ARBA00022452"/>
    </source>
</evidence>
<dbReference type="Pfam" id="PF01459">
    <property type="entry name" value="Porin_3"/>
    <property type="match status" value="1"/>
</dbReference>
<dbReference type="EMBL" id="CAIIXF020000010">
    <property type="protein sequence ID" value="CAH1796193.1"/>
    <property type="molecule type" value="Genomic_DNA"/>
</dbReference>
<dbReference type="InterPro" id="IPR027246">
    <property type="entry name" value="Porin_Euk/Tom40"/>
</dbReference>
<comment type="subcellular location">
    <subcellularLocation>
        <location evidence="1">Mitochondrion outer membrane</location>
        <topology evidence="1">Multi-pass membrane protein</topology>
    </subcellularLocation>
</comment>
<dbReference type="PANTHER" id="PTHR10802">
    <property type="entry name" value="MITOCHONDRIAL IMPORT RECEPTOR SUBUNIT TOM40"/>
    <property type="match status" value="1"/>
</dbReference>
<evidence type="ECO:0000256" key="6">
    <source>
        <dbReference type="ARBA" id="ARBA00022787"/>
    </source>
</evidence>
<dbReference type="InterPro" id="IPR023614">
    <property type="entry name" value="Porin_dom_sf"/>
</dbReference>
<evidence type="ECO:0000256" key="1">
    <source>
        <dbReference type="ARBA" id="ARBA00004374"/>
    </source>
</evidence>
<keyword evidence="7" id="KW-0653">Protein transport</keyword>
<dbReference type="FunFam" id="2.40.160.10:FF:000005">
    <property type="entry name" value="mitochondrial import receptor subunit TOM40 homolog"/>
    <property type="match status" value="1"/>
</dbReference>
<evidence type="ECO:0000256" key="3">
    <source>
        <dbReference type="ARBA" id="ARBA00022448"/>
    </source>
</evidence>
<organism evidence="11 12">
    <name type="scientific">Owenia fusiformis</name>
    <name type="common">Polychaete worm</name>
    <dbReference type="NCBI Taxonomy" id="6347"/>
    <lineage>
        <taxon>Eukaryota</taxon>
        <taxon>Metazoa</taxon>
        <taxon>Spiralia</taxon>
        <taxon>Lophotrochozoa</taxon>
        <taxon>Annelida</taxon>
        <taxon>Polychaeta</taxon>
        <taxon>Sedentaria</taxon>
        <taxon>Canalipalpata</taxon>
        <taxon>Sabellida</taxon>
        <taxon>Oweniida</taxon>
        <taxon>Oweniidae</taxon>
        <taxon>Owenia</taxon>
    </lineage>
</organism>
<feature type="region of interest" description="Disordered" evidence="10">
    <location>
        <begin position="1"/>
        <end position="53"/>
    </location>
</feature>
<keyword evidence="3" id="KW-0813">Transport</keyword>
<comment type="caution">
    <text evidence="11">The sequence shown here is derived from an EMBL/GenBank/DDBJ whole genome shotgun (WGS) entry which is preliminary data.</text>
</comment>
<proteinExistence type="inferred from homology"/>
<evidence type="ECO:0000256" key="7">
    <source>
        <dbReference type="ARBA" id="ARBA00022927"/>
    </source>
</evidence>
<evidence type="ECO:0000256" key="9">
    <source>
        <dbReference type="ARBA" id="ARBA00023136"/>
    </source>
</evidence>
<reference evidence="11" key="1">
    <citation type="submission" date="2022-03" db="EMBL/GenBank/DDBJ databases">
        <authorList>
            <person name="Martin C."/>
        </authorList>
    </citation>
    <scope>NUCLEOTIDE SEQUENCE</scope>
</reference>
<protein>
    <submittedName>
        <fullName evidence="11">Uncharacterized protein</fullName>
    </submittedName>
</protein>
<keyword evidence="12" id="KW-1185">Reference proteome</keyword>
<evidence type="ECO:0000256" key="2">
    <source>
        <dbReference type="ARBA" id="ARBA00010510"/>
    </source>
</evidence>
<dbReference type="InterPro" id="IPR037930">
    <property type="entry name" value="Tom40"/>
</dbReference>
<dbReference type="GO" id="GO:0008320">
    <property type="term" value="F:protein transmembrane transporter activity"/>
    <property type="evidence" value="ECO:0007669"/>
    <property type="project" value="InterPro"/>
</dbReference>
<gene>
    <name evidence="11" type="ORF">OFUS_LOCUS20631</name>
</gene>
<feature type="compositionally biased region" description="Pro residues" evidence="10">
    <location>
        <begin position="11"/>
        <end position="24"/>
    </location>
</feature>
<dbReference type="AlphaFoldDB" id="A0A8J1TUM4"/>
<keyword evidence="6" id="KW-1000">Mitochondrion outer membrane</keyword>
<keyword evidence="5" id="KW-0812">Transmembrane</keyword>
<evidence type="ECO:0000313" key="11">
    <source>
        <dbReference type="EMBL" id="CAH1796193.1"/>
    </source>
</evidence>
<dbReference type="GO" id="GO:0005741">
    <property type="term" value="C:mitochondrial outer membrane"/>
    <property type="evidence" value="ECO:0007669"/>
    <property type="project" value="UniProtKB-SubCell"/>
</dbReference>
<feature type="compositionally biased region" description="Basic and acidic residues" evidence="10">
    <location>
        <begin position="44"/>
        <end position="53"/>
    </location>
</feature>
<dbReference type="GO" id="GO:0030150">
    <property type="term" value="P:protein import into mitochondrial matrix"/>
    <property type="evidence" value="ECO:0007669"/>
    <property type="project" value="InterPro"/>
</dbReference>
<sequence>MGNVHAAEGVPAPPLGSVPAPTPPGQQAGQSTQAPPPPQPSEPESDHPGTFEDLHQRCKGVFPMPFEGAKLLINKGLSNHFQISHTLTMSSIMPSGYRFGATYVGSTQYGPMEAFPVVIGDIDPSGNLNANIIHQFSSNTRTKLVSQIQGGKWAATQFSGDYKGEDFTASLTLGNIDVLNESGVVVGQYLQNITKNLALGTEMLYQYGPNVPGGEMAMLTFAGRYTTPQWQISGNVVPAAGGLHTCYYHKINDTAQVGVELEGSLRTQECTTSIGYQIDMPSANVVFRGQLDTNWCIGAVLEKKLMPLPFTLALSGMANHVKGQYRFGMGLIVG</sequence>